<name>A0A2S9VDP2_9ALTE</name>
<dbReference type="AlphaFoldDB" id="A0A2S9VDP2"/>
<comment type="subunit">
    <text evidence="8">Homodimer.</text>
</comment>
<comment type="pathway">
    <text evidence="8">Metabolic intermediate biosynthesis; acetyl-CoA biosynthesis; acetyl-CoA from acetate: step 1/2.</text>
</comment>
<dbReference type="EC" id="2.7.2.1" evidence="8"/>
<dbReference type="NCBIfam" id="TIGR00016">
    <property type="entry name" value="ackA"/>
    <property type="match status" value="1"/>
</dbReference>
<evidence type="ECO:0000313" key="11">
    <source>
        <dbReference type="Proteomes" id="UP000238949"/>
    </source>
</evidence>
<organism evidence="10 11">
    <name type="scientific">Alteromonas alba</name>
    <dbReference type="NCBI Taxonomy" id="2079529"/>
    <lineage>
        <taxon>Bacteria</taxon>
        <taxon>Pseudomonadati</taxon>
        <taxon>Pseudomonadota</taxon>
        <taxon>Gammaproteobacteria</taxon>
        <taxon>Alteromonadales</taxon>
        <taxon>Alteromonadaceae</taxon>
        <taxon>Alteromonas/Salinimonas group</taxon>
        <taxon>Alteromonas</taxon>
    </lineage>
</organism>
<dbReference type="Proteomes" id="UP000238949">
    <property type="component" value="Unassembled WGS sequence"/>
</dbReference>
<dbReference type="UniPathway" id="UPA00340">
    <property type="reaction ID" value="UER00458"/>
</dbReference>
<evidence type="ECO:0000256" key="5">
    <source>
        <dbReference type="ARBA" id="ARBA00022777"/>
    </source>
</evidence>
<evidence type="ECO:0000256" key="1">
    <source>
        <dbReference type="ARBA" id="ARBA00022490"/>
    </source>
</evidence>
<feature type="binding site" evidence="8">
    <location>
        <begin position="179"/>
        <end position="183"/>
    </location>
    <ligand>
        <name>ATP</name>
        <dbReference type="ChEBI" id="CHEBI:30616"/>
    </ligand>
</feature>
<dbReference type="PANTHER" id="PTHR21060">
    <property type="entry name" value="ACETATE KINASE"/>
    <property type="match status" value="1"/>
</dbReference>
<keyword evidence="5 8" id="KW-0418">Kinase</keyword>
<feature type="binding site" evidence="8">
    <location>
        <begin position="300"/>
        <end position="304"/>
    </location>
    <ligand>
        <name>ATP</name>
        <dbReference type="ChEBI" id="CHEBI:30616"/>
    </ligand>
</feature>
<dbReference type="RefSeq" id="WP_105933721.1">
    <property type="nucleotide sequence ID" value="NZ_PVNP01000047.1"/>
</dbReference>
<dbReference type="GO" id="GO:0000287">
    <property type="term" value="F:magnesium ion binding"/>
    <property type="evidence" value="ECO:0007669"/>
    <property type="project" value="UniProtKB-UniRule"/>
</dbReference>
<keyword evidence="4 8" id="KW-0547">Nucleotide-binding</keyword>
<reference evidence="11" key="1">
    <citation type="journal article" date="2020" name="Int. J. Syst. Evol. Microbiol.">
        <title>Alteromonas alba sp. nov., a marine bacterium isolated from the seawater of the West Pacific Ocean.</title>
        <authorList>
            <person name="Sun C."/>
            <person name="Wu Y.-H."/>
            <person name="Xamxidin M."/>
            <person name="Cheng H."/>
            <person name="Xu X.-W."/>
        </authorList>
    </citation>
    <scope>NUCLEOTIDE SEQUENCE [LARGE SCALE GENOMIC DNA]</scope>
    <source>
        <strain evidence="11">190</strain>
    </source>
</reference>
<dbReference type="GO" id="GO:0005829">
    <property type="term" value="C:cytosol"/>
    <property type="evidence" value="ECO:0007669"/>
    <property type="project" value="TreeGrafter"/>
</dbReference>
<dbReference type="GO" id="GO:0006085">
    <property type="term" value="P:acetyl-CoA biosynthetic process"/>
    <property type="evidence" value="ECO:0007669"/>
    <property type="project" value="UniProtKB-UniRule"/>
</dbReference>
<dbReference type="PIRSF" id="PIRSF000722">
    <property type="entry name" value="Acetate_prop_kin"/>
    <property type="match status" value="1"/>
</dbReference>
<feature type="binding site" evidence="8">
    <location>
        <position position="65"/>
    </location>
    <ligand>
        <name>substrate</name>
    </ligand>
</feature>
<feature type="site" description="Transition state stabilizer" evidence="8">
    <location>
        <position position="153"/>
    </location>
</feature>
<feature type="binding site" evidence="8">
    <location>
        <position position="351"/>
    </location>
    <ligand>
        <name>Mg(2+)</name>
        <dbReference type="ChEBI" id="CHEBI:18420"/>
    </ligand>
</feature>
<dbReference type="Pfam" id="PF00871">
    <property type="entry name" value="Acetate_kinase"/>
    <property type="match status" value="1"/>
</dbReference>
<comment type="catalytic activity">
    <reaction evidence="8">
        <text>acetate + ATP = acetyl phosphate + ADP</text>
        <dbReference type="Rhea" id="RHEA:11352"/>
        <dbReference type="ChEBI" id="CHEBI:22191"/>
        <dbReference type="ChEBI" id="CHEBI:30089"/>
        <dbReference type="ChEBI" id="CHEBI:30616"/>
        <dbReference type="ChEBI" id="CHEBI:456216"/>
        <dbReference type="EC" id="2.7.2.1"/>
    </reaction>
</comment>
<feature type="binding site" evidence="8">
    <location>
        <position position="14"/>
    </location>
    <ligand>
        <name>Mg(2+)</name>
        <dbReference type="ChEBI" id="CHEBI:18420"/>
    </ligand>
</feature>
<feature type="site" description="Transition state stabilizer" evidence="8">
    <location>
        <position position="212"/>
    </location>
</feature>
<proteinExistence type="inferred from homology"/>
<keyword evidence="11" id="KW-1185">Reference proteome</keyword>
<gene>
    <name evidence="8" type="primary">ackA</name>
    <name evidence="10" type="ORF">C6Y40_05535</name>
</gene>
<keyword evidence="3 8" id="KW-0479">Metal-binding</keyword>
<comment type="cofactor">
    <cofactor evidence="8">
        <name>Mg(2+)</name>
        <dbReference type="ChEBI" id="CHEBI:18420"/>
    </cofactor>
    <cofactor evidence="8">
        <name>Mn(2+)</name>
        <dbReference type="ChEBI" id="CHEBI:29035"/>
    </cofactor>
    <text evidence="8">Mg(2+). Can also accept Mn(2+).</text>
</comment>
<dbReference type="PANTHER" id="PTHR21060:SF21">
    <property type="entry name" value="ACETATE KINASE"/>
    <property type="match status" value="1"/>
</dbReference>
<feature type="active site" description="Proton donor/acceptor" evidence="8">
    <location>
        <position position="122"/>
    </location>
</feature>
<evidence type="ECO:0000313" key="10">
    <source>
        <dbReference type="EMBL" id="PRO74570.1"/>
    </source>
</evidence>
<keyword evidence="7 8" id="KW-0460">Magnesium</keyword>
<dbReference type="Gene3D" id="3.30.420.40">
    <property type="match status" value="2"/>
</dbReference>
<dbReference type="EMBL" id="PVNP01000047">
    <property type="protein sequence ID" value="PRO74570.1"/>
    <property type="molecule type" value="Genomic_DNA"/>
</dbReference>
<dbReference type="InterPro" id="IPR004372">
    <property type="entry name" value="Ac/propionate_kinase"/>
</dbReference>
<dbReference type="HAMAP" id="MF_00020">
    <property type="entry name" value="Acetate_kinase"/>
    <property type="match status" value="1"/>
</dbReference>
<accession>A0A2S9VDP2</accession>
<dbReference type="GO" id="GO:0005524">
    <property type="term" value="F:ATP binding"/>
    <property type="evidence" value="ECO:0007669"/>
    <property type="project" value="UniProtKB-KW"/>
</dbReference>
<keyword evidence="1 8" id="KW-0963">Cytoplasm</keyword>
<comment type="caution">
    <text evidence="10">The sequence shown here is derived from an EMBL/GenBank/DDBJ whole genome shotgun (WGS) entry which is preliminary data.</text>
</comment>
<evidence type="ECO:0000256" key="8">
    <source>
        <dbReference type="HAMAP-Rule" id="MF_00020"/>
    </source>
</evidence>
<evidence type="ECO:0000256" key="9">
    <source>
        <dbReference type="RuleBase" id="RU003835"/>
    </source>
</evidence>
<evidence type="ECO:0000256" key="4">
    <source>
        <dbReference type="ARBA" id="ARBA00022741"/>
    </source>
</evidence>
<keyword evidence="6 8" id="KW-0067">ATP-binding</keyword>
<keyword evidence="2 8" id="KW-0808">Transferase</keyword>
<evidence type="ECO:0000256" key="6">
    <source>
        <dbReference type="ARBA" id="ARBA00022840"/>
    </source>
</evidence>
<sequence>MSKQTDSPHYLVLNSGSSTLKYAVFDAISLAVVERGLFELNEDNYAETLEEVLHHGGYVRAVGHRVVHGGTAYTQPLLIDDSSLASLNKQCDLAPLHQPHNLHAVRVLRELHPELPQVACFDTAFHATQPRVSTDYALPDSLRHQGLRRYGFHGLSYDYISHQLAASDPSAGGRCIVLHLGSGASGCAMYKGKSVSSTMGFTALDGLMMATRCGTLDPGLVLHCITHLGMSASEVTSALYKSSGLLGVSGYSGDMRILEQHDDEPAVTHALTLYCRYIVRAIGSLTAELQGLDTLIFTAGVGENAPDIRRRVCEQLCWLGVELDNTANQDNRPIISTSSSTVTVRVIPTNEEWMIAHYMQQALNS</sequence>
<dbReference type="SUPFAM" id="SSF53067">
    <property type="entry name" value="Actin-like ATPase domain"/>
    <property type="match status" value="2"/>
</dbReference>
<dbReference type="OrthoDB" id="9802453at2"/>
<protein>
    <recommendedName>
        <fullName evidence="8">Acetate kinase</fullName>
        <ecNumber evidence="8">2.7.2.1</ecNumber>
    </recommendedName>
    <alternativeName>
        <fullName evidence="8">Acetokinase</fullName>
    </alternativeName>
</protein>
<feature type="binding site" evidence="8">
    <location>
        <position position="21"/>
    </location>
    <ligand>
        <name>ATP</name>
        <dbReference type="ChEBI" id="CHEBI:30616"/>
    </ligand>
</feature>
<comment type="function">
    <text evidence="8">Catalyzes the formation of acetyl phosphate from acetate and ATP. Can also catalyze the reverse reaction.</text>
</comment>
<dbReference type="PRINTS" id="PR00471">
    <property type="entry name" value="ACETATEKNASE"/>
</dbReference>
<dbReference type="GO" id="GO:0008776">
    <property type="term" value="F:acetate kinase activity"/>
    <property type="evidence" value="ECO:0007669"/>
    <property type="project" value="UniProtKB-UniRule"/>
</dbReference>
<comment type="similarity">
    <text evidence="8 9">Belongs to the acetokinase family.</text>
</comment>
<dbReference type="GO" id="GO:0006083">
    <property type="term" value="P:acetate metabolic process"/>
    <property type="evidence" value="ECO:0007669"/>
    <property type="project" value="TreeGrafter"/>
</dbReference>
<dbReference type="InterPro" id="IPR000890">
    <property type="entry name" value="Aliphatic_acid_kin_short-chain"/>
</dbReference>
<comment type="subcellular location">
    <subcellularLocation>
        <location evidence="8">Cytoplasm</location>
    </subcellularLocation>
</comment>
<evidence type="ECO:0000256" key="2">
    <source>
        <dbReference type="ARBA" id="ARBA00022679"/>
    </source>
</evidence>
<feature type="binding site" evidence="8">
    <location>
        <begin position="254"/>
        <end position="256"/>
    </location>
    <ligand>
        <name>ATP</name>
        <dbReference type="ChEBI" id="CHEBI:30616"/>
    </ligand>
</feature>
<evidence type="ECO:0000256" key="7">
    <source>
        <dbReference type="ARBA" id="ARBA00022842"/>
    </source>
</evidence>
<dbReference type="InterPro" id="IPR043129">
    <property type="entry name" value="ATPase_NBD"/>
</dbReference>
<evidence type="ECO:0000256" key="3">
    <source>
        <dbReference type="ARBA" id="ARBA00022723"/>
    </source>
</evidence>